<keyword evidence="4 7" id="KW-1133">Transmembrane helix</keyword>
<evidence type="ECO:0000313" key="9">
    <source>
        <dbReference type="Proteomes" id="UP000747542"/>
    </source>
</evidence>
<evidence type="ECO:0000256" key="4">
    <source>
        <dbReference type="ARBA" id="ARBA00022989"/>
    </source>
</evidence>
<keyword evidence="5 7" id="KW-0472">Membrane</keyword>
<keyword evidence="6" id="KW-0325">Glycoprotein</keyword>
<evidence type="ECO:0000256" key="7">
    <source>
        <dbReference type="SAM" id="Phobius"/>
    </source>
</evidence>
<protein>
    <submittedName>
        <fullName evidence="8">Dual oxidase maturation factor 1-like 2</fullName>
    </submittedName>
</protein>
<evidence type="ECO:0000256" key="1">
    <source>
        <dbReference type="ARBA" id="ARBA00004141"/>
    </source>
</evidence>
<dbReference type="InterPro" id="IPR018469">
    <property type="entry name" value="Dual_oxidase_maturation_fac"/>
</dbReference>
<dbReference type="PANTHER" id="PTHR31158:SF1">
    <property type="entry name" value="DOXA1 FACTOR-RELATED"/>
    <property type="match status" value="1"/>
</dbReference>
<comment type="subcellular location">
    <subcellularLocation>
        <location evidence="1">Membrane</location>
        <topology evidence="1">Multi-pass membrane protein</topology>
    </subcellularLocation>
</comment>
<dbReference type="Pfam" id="PF10204">
    <property type="entry name" value="DuoxA"/>
    <property type="match status" value="1"/>
</dbReference>
<keyword evidence="9" id="KW-1185">Reference proteome</keyword>
<keyword evidence="3 7" id="KW-0812">Transmembrane</keyword>
<feature type="transmembrane region" description="Helical" evidence="7">
    <location>
        <begin position="182"/>
        <end position="202"/>
    </location>
</feature>
<name>A0A8J5MRS0_HOMAM</name>
<gene>
    <name evidence="8" type="primary">Duoxa1-L2</name>
    <name evidence="8" type="ORF">Hamer_G014134</name>
</gene>
<accession>A0A8J5MRS0</accession>
<feature type="transmembrane region" description="Helical" evidence="7">
    <location>
        <begin position="15"/>
        <end position="36"/>
    </location>
</feature>
<dbReference type="GO" id="GO:0005789">
    <property type="term" value="C:endoplasmic reticulum membrane"/>
    <property type="evidence" value="ECO:0007669"/>
    <property type="project" value="InterPro"/>
</dbReference>
<sequence length="448" mass="51100">MTLYEELKNPAHQDVLYMGWIAAYLTLFVSFCLCVIPATQGKKEMVYHFIRVTAALGLACNFGQNWEEGQVDTLTPYKAGSGAEIEARVGVKLGLRSVNITLKALKEPEEDLKGEEIDYNERFSWEWAQGRAGFGPFAGEMQRNFRAAQQKGLPLPILWVAEYFTFDGEGIRFGRFYRTSGWYSHIFIWLSFALWILTLILFKMVISYGAIFLFMTGSSLTISALIWSSNRNFIELAVPFTPPNGILRTTYGIHWYLALVTGVLCMATGVIIWGLSYLFPDQVKEVFGNVLTIEDQEIIEVSNEAQSTGDIEMRPMDTTSRQQGRIVTLLKPRGTRFGYSKKINYTSFRNSDVYDNVDSTISRAASTWSSTTSPKVKTYVLRKHQPVHIPRLPGPYCTKSLHIHLFLISQWNTNKEATSHELLQANKYCKTQEKLLNIMRFIGNRRIF</sequence>
<comment type="similarity">
    <text evidence="2">Belongs to the DUOXA family.</text>
</comment>
<dbReference type="AlphaFoldDB" id="A0A8J5MRS0"/>
<evidence type="ECO:0000256" key="3">
    <source>
        <dbReference type="ARBA" id="ARBA00022692"/>
    </source>
</evidence>
<reference evidence="8" key="1">
    <citation type="journal article" date="2021" name="Sci. Adv.">
        <title>The American lobster genome reveals insights on longevity, neural, and immune adaptations.</title>
        <authorList>
            <person name="Polinski J.M."/>
            <person name="Zimin A.V."/>
            <person name="Clark K.F."/>
            <person name="Kohn A.B."/>
            <person name="Sadowski N."/>
            <person name="Timp W."/>
            <person name="Ptitsyn A."/>
            <person name="Khanna P."/>
            <person name="Romanova D.Y."/>
            <person name="Williams P."/>
            <person name="Greenwood S.J."/>
            <person name="Moroz L.L."/>
            <person name="Walt D.R."/>
            <person name="Bodnar A.G."/>
        </authorList>
    </citation>
    <scope>NUCLEOTIDE SEQUENCE</scope>
    <source>
        <strain evidence="8">GMGI-L3</strain>
    </source>
</reference>
<comment type="caution">
    <text evidence="8">The sequence shown here is derived from an EMBL/GenBank/DDBJ whole genome shotgun (WGS) entry which is preliminary data.</text>
</comment>
<evidence type="ECO:0000256" key="5">
    <source>
        <dbReference type="ARBA" id="ARBA00023136"/>
    </source>
</evidence>
<dbReference type="GO" id="GO:0015031">
    <property type="term" value="P:protein transport"/>
    <property type="evidence" value="ECO:0007669"/>
    <property type="project" value="InterPro"/>
</dbReference>
<evidence type="ECO:0000256" key="6">
    <source>
        <dbReference type="ARBA" id="ARBA00023180"/>
    </source>
</evidence>
<evidence type="ECO:0000256" key="2">
    <source>
        <dbReference type="ARBA" id="ARBA00009816"/>
    </source>
</evidence>
<feature type="transmembrane region" description="Helical" evidence="7">
    <location>
        <begin position="255"/>
        <end position="279"/>
    </location>
</feature>
<proteinExistence type="inferred from homology"/>
<dbReference type="EMBL" id="JAHLQT010028947">
    <property type="protein sequence ID" value="KAG7161573.1"/>
    <property type="molecule type" value="Genomic_DNA"/>
</dbReference>
<dbReference type="PANTHER" id="PTHR31158">
    <property type="entry name" value="DUAL OXIDASE 2"/>
    <property type="match status" value="1"/>
</dbReference>
<dbReference type="Proteomes" id="UP000747542">
    <property type="component" value="Unassembled WGS sequence"/>
</dbReference>
<evidence type="ECO:0000313" key="8">
    <source>
        <dbReference type="EMBL" id="KAG7161573.1"/>
    </source>
</evidence>
<organism evidence="8 9">
    <name type="scientific">Homarus americanus</name>
    <name type="common">American lobster</name>
    <dbReference type="NCBI Taxonomy" id="6706"/>
    <lineage>
        <taxon>Eukaryota</taxon>
        <taxon>Metazoa</taxon>
        <taxon>Ecdysozoa</taxon>
        <taxon>Arthropoda</taxon>
        <taxon>Crustacea</taxon>
        <taxon>Multicrustacea</taxon>
        <taxon>Malacostraca</taxon>
        <taxon>Eumalacostraca</taxon>
        <taxon>Eucarida</taxon>
        <taxon>Decapoda</taxon>
        <taxon>Pleocyemata</taxon>
        <taxon>Astacidea</taxon>
        <taxon>Nephropoidea</taxon>
        <taxon>Nephropidae</taxon>
        <taxon>Homarus</taxon>
    </lineage>
</organism>
<feature type="transmembrane region" description="Helical" evidence="7">
    <location>
        <begin position="208"/>
        <end position="227"/>
    </location>
</feature>